<dbReference type="EMBL" id="MNBE01000665">
    <property type="protein sequence ID" value="OKO98820.1"/>
    <property type="molecule type" value="Genomic_DNA"/>
</dbReference>
<evidence type="ECO:0000313" key="1">
    <source>
        <dbReference type="EMBL" id="OKO98820.1"/>
    </source>
</evidence>
<dbReference type="Proteomes" id="UP000186955">
    <property type="component" value="Unassembled WGS sequence"/>
</dbReference>
<comment type="caution">
    <text evidence="1">The sequence shown here is derived from an EMBL/GenBank/DDBJ whole genome shotgun (WGS) entry which is preliminary data.</text>
</comment>
<proteinExistence type="predicted"/>
<gene>
    <name evidence="1" type="ORF">PENSUB_8737</name>
</gene>
<reference evidence="1 2" key="1">
    <citation type="submission" date="2016-10" db="EMBL/GenBank/DDBJ databases">
        <title>Genome sequence of the ascomycete fungus Penicillium subrubescens.</title>
        <authorList>
            <person name="De Vries R.P."/>
            <person name="Peng M."/>
            <person name="Dilokpimol A."/>
            <person name="Hilden K."/>
            <person name="Makela M.R."/>
            <person name="Grigoriev I."/>
            <person name="Riley R."/>
            <person name="Granchi Z."/>
        </authorList>
    </citation>
    <scope>NUCLEOTIDE SEQUENCE [LARGE SCALE GENOMIC DNA]</scope>
    <source>
        <strain evidence="1 2">CBS 132785</strain>
    </source>
</reference>
<sequence>MEALPLAGPFKFTCLPRALADPNSTATAVRYIAGIGNLMQHCLFYQPSPQWQVG</sequence>
<evidence type="ECO:0000313" key="2">
    <source>
        <dbReference type="Proteomes" id="UP000186955"/>
    </source>
</evidence>
<protein>
    <submittedName>
        <fullName evidence="1">Uncharacterized protein</fullName>
    </submittedName>
</protein>
<name>A0A1Q5TF19_9EURO</name>
<dbReference type="AlphaFoldDB" id="A0A1Q5TF19"/>
<organism evidence="1 2">
    <name type="scientific">Penicillium subrubescens</name>
    <dbReference type="NCBI Taxonomy" id="1316194"/>
    <lineage>
        <taxon>Eukaryota</taxon>
        <taxon>Fungi</taxon>
        <taxon>Dikarya</taxon>
        <taxon>Ascomycota</taxon>
        <taxon>Pezizomycotina</taxon>
        <taxon>Eurotiomycetes</taxon>
        <taxon>Eurotiomycetidae</taxon>
        <taxon>Eurotiales</taxon>
        <taxon>Aspergillaceae</taxon>
        <taxon>Penicillium</taxon>
    </lineage>
</organism>
<accession>A0A1Q5TF19</accession>
<keyword evidence="2" id="KW-1185">Reference proteome</keyword>